<evidence type="ECO:0000256" key="1">
    <source>
        <dbReference type="ARBA" id="ARBA00009024"/>
    </source>
</evidence>
<sequence>MSQSVVTQQPTSSNMQPTGDWSSGRFDCFSDCGICLLGTFCPLLMTCYVAKQYGENCCLGLVGGMTALRTHMRLSYGIQGTICKDALSMCFCTPCELCRMAREIKIHS</sequence>
<organism evidence="3 4">
    <name type="scientific">Sphenodon punctatus</name>
    <name type="common">Tuatara</name>
    <name type="synonym">Hatteria punctata</name>
    <dbReference type="NCBI Taxonomy" id="8508"/>
    <lineage>
        <taxon>Eukaryota</taxon>
        <taxon>Metazoa</taxon>
        <taxon>Chordata</taxon>
        <taxon>Craniata</taxon>
        <taxon>Vertebrata</taxon>
        <taxon>Euteleostomi</taxon>
        <taxon>Lepidosauria</taxon>
        <taxon>Sphenodontia</taxon>
        <taxon>Sphenodontidae</taxon>
        <taxon>Sphenodon</taxon>
    </lineage>
</organism>
<name>A0A8D0G1G5_SPHPU</name>
<evidence type="ECO:0000256" key="2">
    <source>
        <dbReference type="SAM" id="MobiDB-lite"/>
    </source>
</evidence>
<protein>
    <recommendedName>
        <fullName evidence="5">Cornifelin</fullName>
    </recommendedName>
</protein>
<dbReference type="PANTHER" id="PTHR15907">
    <property type="entry name" value="DUF614 FAMILY PROTEIN-RELATED"/>
    <property type="match status" value="1"/>
</dbReference>
<accession>A0A8D0G1G5</accession>
<keyword evidence="4" id="KW-1185">Reference proteome</keyword>
<evidence type="ECO:0000313" key="4">
    <source>
        <dbReference type="Proteomes" id="UP000694392"/>
    </source>
</evidence>
<dbReference type="NCBIfam" id="TIGR01571">
    <property type="entry name" value="A_thal_Cys_rich"/>
    <property type="match status" value="1"/>
</dbReference>
<reference evidence="3" key="2">
    <citation type="submission" date="2025-09" db="UniProtKB">
        <authorList>
            <consortium name="Ensembl"/>
        </authorList>
    </citation>
    <scope>IDENTIFICATION</scope>
</reference>
<dbReference type="InterPro" id="IPR006461">
    <property type="entry name" value="PLAC_motif_containing"/>
</dbReference>
<dbReference type="OMA" id="ALMTCCC"/>
<proteinExistence type="inferred from homology"/>
<feature type="compositionally biased region" description="Low complexity" evidence="2">
    <location>
        <begin position="1"/>
        <end position="13"/>
    </location>
</feature>
<reference evidence="3" key="1">
    <citation type="submission" date="2025-08" db="UniProtKB">
        <authorList>
            <consortium name="Ensembl"/>
        </authorList>
    </citation>
    <scope>IDENTIFICATION</scope>
</reference>
<evidence type="ECO:0000313" key="3">
    <source>
        <dbReference type="Ensembl" id="ENSSPUP00000001789.1"/>
    </source>
</evidence>
<dbReference type="Proteomes" id="UP000694392">
    <property type="component" value="Unplaced"/>
</dbReference>
<dbReference type="GeneTree" id="ENSGT00940000161202"/>
<comment type="similarity">
    <text evidence="1">Belongs to the cornifelin family.</text>
</comment>
<evidence type="ECO:0008006" key="5">
    <source>
        <dbReference type="Google" id="ProtNLM"/>
    </source>
</evidence>
<feature type="region of interest" description="Disordered" evidence="2">
    <location>
        <begin position="1"/>
        <end position="20"/>
    </location>
</feature>
<dbReference type="Ensembl" id="ENSSPUT00000001885.1">
    <property type="protein sequence ID" value="ENSSPUP00000001789.1"/>
    <property type="gene ID" value="ENSSPUG00000001378.1"/>
</dbReference>
<dbReference type="Pfam" id="PF04749">
    <property type="entry name" value="PLAC8"/>
    <property type="match status" value="1"/>
</dbReference>
<dbReference type="AlphaFoldDB" id="A0A8D0G1G5"/>